<proteinExistence type="predicted"/>
<dbReference type="Proteomes" id="UP000499080">
    <property type="component" value="Unassembled WGS sequence"/>
</dbReference>
<dbReference type="OrthoDB" id="6781249at2759"/>
<organism evidence="1 2">
    <name type="scientific">Araneus ventricosus</name>
    <name type="common">Orbweaver spider</name>
    <name type="synonym">Epeira ventricosa</name>
    <dbReference type="NCBI Taxonomy" id="182803"/>
    <lineage>
        <taxon>Eukaryota</taxon>
        <taxon>Metazoa</taxon>
        <taxon>Ecdysozoa</taxon>
        <taxon>Arthropoda</taxon>
        <taxon>Chelicerata</taxon>
        <taxon>Arachnida</taxon>
        <taxon>Araneae</taxon>
        <taxon>Araneomorphae</taxon>
        <taxon>Entelegynae</taxon>
        <taxon>Araneoidea</taxon>
        <taxon>Araneidae</taxon>
        <taxon>Araneus</taxon>
    </lineage>
</organism>
<dbReference type="AlphaFoldDB" id="A0A4Y2BZK3"/>
<keyword evidence="2" id="KW-1185">Reference proteome</keyword>
<accession>A0A4Y2BZK3</accession>
<comment type="caution">
    <text evidence="1">The sequence shown here is derived from an EMBL/GenBank/DDBJ whole genome shotgun (WGS) entry which is preliminary data.</text>
</comment>
<dbReference type="EMBL" id="BGPR01237304">
    <property type="protein sequence ID" value="GBL97323.1"/>
    <property type="molecule type" value="Genomic_DNA"/>
</dbReference>
<evidence type="ECO:0008006" key="3">
    <source>
        <dbReference type="Google" id="ProtNLM"/>
    </source>
</evidence>
<name>A0A4Y2BZK3_ARAVE</name>
<gene>
    <name evidence="1" type="ORF">AVEN_64942_1</name>
</gene>
<protein>
    <recommendedName>
        <fullName evidence="3">Tesmin/TSO1-like CXC domain-containing protein</fullName>
    </recommendedName>
</protein>
<reference evidence="1 2" key="1">
    <citation type="journal article" date="2019" name="Sci. Rep.">
        <title>Orb-weaving spider Araneus ventricosus genome elucidates the spidroin gene catalogue.</title>
        <authorList>
            <person name="Kono N."/>
            <person name="Nakamura H."/>
            <person name="Ohtoshi R."/>
            <person name="Moran D.A.P."/>
            <person name="Shinohara A."/>
            <person name="Yoshida Y."/>
            <person name="Fujiwara M."/>
            <person name="Mori M."/>
            <person name="Tomita M."/>
            <person name="Arakawa K."/>
        </authorList>
    </citation>
    <scope>NUCLEOTIDE SEQUENCE [LARGE SCALE GENOMIC DNA]</scope>
</reference>
<evidence type="ECO:0000313" key="1">
    <source>
        <dbReference type="EMBL" id="GBL97323.1"/>
    </source>
</evidence>
<evidence type="ECO:0000313" key="2">
    <source>
        <dbReference type="Proteomes" id="UP000499080"/>
    </source>
</evidence>
<sequence>MKPGKGKVEAKIFSTRKLQKELSFAQTILLLHAFSGCDTTSAIYRKSKASTVNLFKNQLSQMKNIADIFYNPSSTSDAISQAREKMFLAIYKVPANEHNLNNHRYAAFLKSSTKWGWGRGDDGFLFPVTTNDPVAPDTILNSIFCRCTTGSGGRCGCRKSGMQCSSVCATCHGICTNGAPLEEEEFELDREVEESNEI</sequence>